<sequence length="180" mass="18207">MRALLAAAGLAVICVAAGCGSAGTPPGPAPSAQLTIGFGGYGPLRAGMTRAELLAATPVPLEQYGDAPGCAFLADARAAGRNPYGELQVTLDDRGRVLGIDPPSAARTDRGVAVGSSDEQLRDAYADPAEQGTNESGRYLVYGSAAQGWLGFGLDEAGNVVEIRTGTKDFASGFEVCSGE</sequence>
<evidence type="ECO:0000313" key="2">
    <source>
        <dbReference type="EMBL" id="WIM99855.1"/>
    </source>
</evidence>
<feature type="chain" id="PRO_5045898242" evidence="1">
    <location>
        <begin position="23"/>
        <end position="180"/>
    </location>
</feature>
<dbReference type="RefSeq" id="WP_284921294.1">
    <property type="nucleotide sequence ID" value="NZ_CP126980.1"/>
</dbReference>
<protein>
    <submittedName>
        <fullName evidence="2">Uncharacterized protein</fullName>
    </submittedName>
</protein>
<evidence type="ECO:0000313" key="3">
    <source>
        <dbReference type="Proteomes" id="UP001240150"/>
    </source>
</evidence>
<dbReference type="Proteomes" id="UP001240150">
    <property type="component" value="Chromosome"/>
</dbReference>
<gene>
    <name evidence="2" type="ORF">ACTOB_003521</name>
</gene>
<accession>A0ABY8WV53</accession>
<reference evidence="2 3" key="1">
    <citation type="submission" date="2023-06" db="EMBL/GenBank/DDBJ databases">
        <authorList>
            <person name="Yushchuk O."/>
            <person name="Binda E."/>
            <person name="Ruckert-Reed C."/>
            <person name="Fedorenko V."/>
            <person name="Kalinowski J."/>
            <person name="Marinelli F."/>
        </authorList>
    </citation>
    <scope>NUCLEOTIDE SEQUENCE [LARGE SCALE GENOMIC DNA]</scope>
    <source>
        <strain evidence="2 3">NRRL 3884</strain>
    </source>
</reference>
<dbReference type="EMBL" id="CP126980">
    <property type="protein sequence ID" value="WIM99855.1"/>
    <property type="molecule type" value="Genomic_DNA"/>
</dbReference>
<organism evidence="2 3">
    <name type="scientific">Actinoplanes oblitus</name>
    <dbReference type="NCBI Taxonomy" id="3040509"/>
    <lineage>
        <taxon>Bacteria</taxon>
        <taxon>Bacillati</taxon>
        <taxon>Actinomycetota</taxon>
        <taxon>Actinomycetes</taxon>
        <taxon>Micromonosporales</taxon>
        <taxon>Micromonosporaceae</taxon>
        <taxon>Actinoplanes</taxon>
    </lineage>
</organism>
<keyword evidence="3" id="KW-1185">Reference proteome</keyword>
<keyword evidence="1" id="KW-0732">Signal</keyword>
<proteinExistence type="predicted"/>
<name>A0ABY8WV53_9ACTN</name>
<dbReference type="PROSITE" id="PS51257">
    <property type="entry name" value="PROKAR_LIPOPROTEIN"/>
    <property type="match status" value="1"/>
</dbReference>
<feature type="signal peptide" evidence="1">
    <location>
        <begin position="1"/>
        <end position="22"/>
    </location>
</feature>
<evidence type="ECO:0000256" key="1">
    <source>
        <dbReference type="SAM" id="SignalP"/>
    </source>
</evidence>